<dbReference type="SUPFAM" id="SSF53448">
    <property type="entry name" value="Nucleotide-diphospho-sugar transferases"/>
    <property type="match status" value="1"/>
</dbReference>
<dbReference type="PANTHER" id="PTHR22916:SF3">
    <property type="entry name" value="UDP-GLCNAC:BETAGAL BETA-1,3-N-ACETYLGLUCOSAMINYLTRANSFERASE-LIKE PROTEIN 1"/>
    <property type="match status" value="1"/>
</dbReference>
<dbReference type="GeneID" id="68841718"/>
<name>A0A1D9LGU3_9NEIS</name>
<evidence type="ECO:0000259" key="1">
    <source>
        <dbReference type="Pfam" id="PF00535"/>
    </source>
</evidence>
<sequence length="307" mass="34453">MLLSIIMPAHNAAAYLGRTLEVLARQMAELEQVEVIAINDASTDETAKILEEFARPHPWLKTISVDFANVGLARQAGVGQADGRYVTFLDSDDAFLSGGLAWMVDMLRRHEPDLLMTPLRETGQPLDGSEAGGLFRDVAPLSVQQACDLFCEHQSLQGHFAGKCVTRQILLQHDLAAMKCYEDMMTTPHWITEAQSIVWGAAPVYAYYKRPGSLSDRGQTWRYGEEYIRALQSIETAFAGRIAAWQTAHLWIGFAKDLLKTPSGRQFLNAQPAVAEKLQSISVWKYLAARQVSCKWKLRFLRVRLRL</sequence>
<dbReference type="CDD" id="cd00761">
    <property type="entry name" value="Glyco_tranf_GTA_type"/>
    <property type="match status" value="1"/>
</dbReference>
<feature type="domain" description="Glycosyltransferase 2-like" evidence="1">
    <location>
        <begin position="4"/>
        <end position="119"/>
    </location>
</feature>
<dbReference type="Proteomes" id="UP000178776">
    <property type="component" value="Chromosome"/>
</dbReference>
<gene>
    <name evidence="2" type="ORF">BKX93_10885</name>
</gene>
<dbReference type="InterPro" id="IPR001173">
    <property type="entry name" value="Glyco_trans_2-like"/>
</dbReference>
<dbReference type="GO" id="GO:0016758">
    <property type="term" value="F:hexosyltransferase activity"/>
    <property type="evidence" value="ECO:0007669"/>
    <property type="project" value="UniProtKB-ARBA"/>
</dbReference>
<organism evidence="2 3">
    <name type="scientific">Chromobacterium vaccinii</name>
    <dbReference type="NCBI Taxonomy" id="1108595"/>
    <lineage>
        <taxon>Bacteria</taxon>
        <taxon>Pseudomonadati</taxon>
        <taxon>Pseudomonadota</taxon>
        <taxon>Betaproteobacteria</taxon>
        <taxon>Neisseriales</taxon>
        <taxon>Chromobacteriaceae</taxon>
        <taxon>Chromobacterium</taxon>
    </lineage>
</organism>
<proteinExistence type="predicted"/>
<reference evidence="2 3" key="1">
    <citation type="submission" date="2016-10" db="EMBL/GenBank/DDBJ databases">
        <title>Chromobacterium muskegensis sp. nov., an insecticidal bacterium isolated from Sphagnum bogs.</title>
        <authorList>
            <person name="Sparks M.E."/>
            <person name="Blackburn M.B."/>
            <person name="Gundersen-Rindal D.E."/>
            <person name="Mitchell A."/>
            <person name="Farrar R."/>
            <person name="Kuhar D."/>
        </authorList>
    </citation>
    <scope>NUCLEOTIDE SEQUENCE [LARGE SCALE GENOMIC DNA]</scope>
    <source>
        <strain evidence="2 3">21-1</strain>
    </source>
</reference>
<dbReference type="InterPro" id="IPR029044">
    <property type="entry name" value="Nucleotide-diphossugar_trans"/>
</dbReference>
<protein>
    <recommendedName>
        <fullName evidence="1">Glycosyltransferase 2-like domain-containing protein</fullName>
    </recommendedName>
</protein>
<dbReference type="Pfam" id="PF00535">
    <property type="entry name" value="Glycos_transf_2"/>
    <property type="match status" value="1"/>
</dbReference>
<dbReference type="KEGG" id="cvc:BKX93_10885"/>
<dbReference type="PANTHER" id="PTHR22916">
    <property type="entry name" value="GLYCOSYLTRANSFERASE"/>
    <property type="match status" value="1"/>
</dbReference>
<evidence type="ECO:0000313" key="3">
    <source>
        <dbReference type="Proteomes" id="UP000178776"/>
    </source>
</evidence>
<dbReference type="RefSeq" id="WP_070979784.1">
    <property type="nucleotide sequence ID" value="NZ_CP017707.1"/>
</dbReference>
<dbReference type="AlphaFoldDB" id="A0A1D9LGU3"/>
<dbReference type="EMBL" id="CP017707">
    <property type="protein sequence ID" value="AOZ50445.1"/>
    <property type="molecule type" value="Genomic_DNA"/>
</dbReference>
<dbReference type="STRING" id="1108595.BKX93_10885"/>
<dbReference type="Gene3D" id="3.90.550.10">
    <property type="entry name" value="Spore Coat Polysaccharide Biosynthesis Protein SpsA, Chain A"/>
    <property type="match status" value="1"/>
</dbReference>
<evidence type="ECO:0000313" key="2">
    <source>
        <dbReference type="EMBL" id="AOZ50445.1"/>
    </source>
</evidence>
<accession>A0A1D9LGU3</accession>